<sequence>MSPNRVEQHTAEIITYLNEHVDVEKGSLALFSSRRQMEEVAQSLSSKLQEILLMQGEQSKRVILDSHKARIDEGKGSLLLGLASFAEGVDLPGKYLTCVYIAKIPFAVPDDPVEATLAEWIQKRGGNPFMEITIPDASLRLVQATGRLLRSEQDAGEIHILDKRLRTKRYGSQLINSLPPYKYQ</sequence>
<dbReference type="RefSeq" id="WP_265221030.1">
    <property type="nucleotide sequence ID" value="NZ_JAPEUL010000012.1"/>
</dbReference>
<gene>
    <name evidence="2" type="ORF">ONZ52_23730</name>
</gene>
<dbReference type="InterPro" id="IPR027417">
    <property type="entry name" value="P-loop_NTPase"/>
</dbReference>
<dbReference type="Gene3D" id="3.40.50.300">
    <property type="entry name" value="P-loop containing nucleotide triphosphate hydrolases"/>
    <property type="match status" value="1"/>
</dbReference>
<evidence type="ECO:0000313" key="2">
    <source>
        <dbReference type="EMBL" id="MCW4631726.1"/>
    </source>
</evidence>
<dbReference type="SUPFAM" id="SSF52540">
    <property type="entry name" value="P-loop containing nucleoside triphosphate hydrolases"/>
    <property type="match status" value="1"/>
</dbReference>
<name>A0ABT3KNG8_9GAMM</name>
<dbReference type="Proteomes" id="UP001431181">
    <property type="component" value="Unassembled WGS sequence"/>
</dbReference>
<proteinExistence type="predicted"/>
<keyword evidence="3" id="KW-1185">Reference proteome</keyword>
<dbReference type="Pfam" id="PF13307">
    <property type="entry name" value="Helicase_C_2"/>
    <property type="match status" value="1"/>
</dbReference>
<feature type="domain" description="ATP-dependent helicase C-terminal" evidence="1">
    <location>
        <begin position="34"/>
        <end position="167"/>
    </location>
</feature>
<dbReference type="PANTHER" id="PTHR11472">
    <property type="entry name" value="DNA REPAIR DEAD HELICASE RAD3/XP-D SUBFAMILY MEMBER"/>
    <property type="match status" value="1"/>
</dbReference>
<dbReference type="InterPro" id="IPR006555">
    <property type="entry name" value="ATP-dep_Helicase_C"/>
</dbReference>
<protein>
    <recommendedName>
        <fullName evidence="1">ATP-dependent helicase C-terminal domain-containing protein</fullName>
    </recommendedName>
</protein>
<comment type="caution">
    <text evidence="2">The sequence shown here is derived from an EMBL/GenBank/DDBJ whole genome shotgun (WGS) entry which is preliminary data.</text>
</comment>
<evidence type="ECO:0000313" key="3">
    <source>
        <dbReference type="Proteomes" id="UP001431181"/>
    </source>
</evidence>
<dbReference type="SMART" id="SM00491">
    <property type="entry name" value="HELICc2"/>
    <property type="match status" value="1"/>
</dbReference>
<evidence type="ECO:0000259" key="1">
    <source>
        <dbReference type="SMART" id="SM00491"/>
    </source>
</evidence>
<dbReference type="PANTHER" id="PTHR11472:SF59">
    <property type="entry name" value="ATP-DEPENDENT DNA HELICASE DING"/>
    <property type="match status" value="1"/>
</dbReference>
<accession>A0ABT3KNG8</accession>
<organism evidence="2 3">
    <name type="scientific">Marinomonas rhodophyticola</name>
    <dbReference type="NCBI Taxonomy" id="2992803"/>
    <lineage>
        <taxon>Bacteria</taxon>
        <taxon>Pseudomonadati</taxon>
        <taxon>Pseudomonadota</taxon>
        <taxon>Gammaproteobacteria</taxon>
        <taxon>Oceanospirillales</taxon>
        <taxon>Oceanospirillaceae</taxon>
        <taxon>Marinomonas</taxon>
    </lineage>
</organism>
<dbReference type="EMBL" id="JAPEUL010000012">
    <property type="protein sequence ID" value="MCW4631726.1"/>
    <property type="molecule type" value="Genomic_DNA"/>
</dbReference>
<reference evidence="2" key="1">
    <citation type="submission" date="2022-11" db="EMBL/GenBank/DDBJ databases">
        <title>Marinomonas sp. nov., isolated from marine algae.</title>
        <authorList>
            <person name="Choi D.G."/>
            <person name="Kim J.M."/>
            <person name="Lee J.K."/>
            <person name="Baek J.H."/>
            <person name="Jeon C.O."/>
        </authorList>
    </citation>
    <scope>NUCLEOTIDE SEQUENCE</scope>
    <source>
        <strain evidence="2">KJ51-3</strain>
    </source>
</reference>
<dbReference type="InterPro" id="IPR045028">
    <property type="entry name" value="DinG/Rad3-like"/>
</dbReference>